<evidence type="ECO:0000313" key="10">
    <source>
        <dbReference type="Proteomes" id="UP000219799"/>
    </source>
</evidence>
<feature type="compositionally biased region" description="Basic and acidic residues" evidence="6">
    <location>
        <begin position="632"/>
        <end position="654"/>
    </location>
</feature>
<evidence type="ECO:0000313" key="9">
    <source>
        <dbReference type="EMBL" id="SBT80814.1"/>
    </source>
</evidence>
<dbReference type="GO" id="GO:0006508">
    <property type="term" value="P:proteolysis"/>
    <property type="evidence" value="ECO:0007669"/>
    <property type="project" value="InterPro"/>
</dbReference>
<feature type="compositionally biased region" description="Basic and acidic residues" evidence="6">
    <location>
        <begin position="4565"/>
        <end position="4574"/>
    </location>
</feature>
<keyword evidence="7" id="KW-0472">Membrane</keyword>
<feature type="region of interest" description="Disordered" evidence="6">
    <location>
        <begin position="4000"/>
        <end position="4025"/>
    </location>
</feature>
<dbReference type="Pfam" id="PF03568">
    <property type="entry name" value="Separin_C"/>
    <property type="match status" value="2"/>
</dbReference>
<organism evidence="9 10">
    <name type="scientific">Plasmodium malariae</name>
    <dbReference type="NCBI Taxonomy" id="5858"/>
    <lineage>
        <taxon>Eukaryota</taxon>
        <taxon>Sar</taxon>
        <taxon>Alveolata</taxon>
        <taxon>Apicomplexa</taxon>
        <taxon>Aconoidasida</taxon>
        <taxon>Haemosporida</taxon>
        <taxon>Plasmodiidae</taxon>
        <taxon>Plasmodium</taxon>
        <taxon>Plasmodium (Plasmodium)</taxon>
    </lineage>
</organism>
<feature type="region of interest" description="Disordered" evidence="6">
    <location>
        <begin position="4855"/>
        <end position="4885"/>
    </location>
</feature>
<keyword evidence="7" id="KW-0812">Transmembrane</keyword>
<feature type="compositionally biased region" description="Polar residues" evidence="6">
    <location>
        <begin position="3037"/>
        <end position="3053"/>
    </location>
</feature>
<gene>
    <name evidence="9" type="primary">PmlGA01_140031200</name>
    <name evidence="9" type="ORF">PMLGA01_140031200</name>
</gene>
<feature type="compositionally biased region" description="Basic and acidic residues" evidence="6">
    <location>
        <begin position="3848"/>
        <end position="3872"/>
    </location>
</feature>
<feature type="transmembrane region" description="Helical" evidence="7">
    <location>
        <begin position="1211"/>
        <end position="1231"/>
    </location>
</feature>
<feature type="compositionally biased region" description="Basic and acidic residues" evidence="6">
    <location>
        <begin position="2675"/>
        <end position="2687"/>
    </location>
</feature>
<feature type="transmembrane region" description="Helical" evidence="7">
    <location>
        <begin position="1406"/>
        <end position="1427"/>
    </location>
</feature>
<dbReference type="InterPro" id="IPR005314">
    <property type="entry name" value="Peptidase_C50"/>
</dbReference>
<feature type="transmembrane region" description="Helical" evidence="7">
    <location>
        <begin position="2385"/>
        <end position="2407"/>
    </location>
</feature>
<dbReference type="PANTHER" id="PTHR12792:SF0">
    <property type="entry name" value="SEPARIN"/>
    <property type="match status" value="1"/>
</dbReference>
<feature type="region of interest" description="Disordered" evidence="6">
    <location>
        <begin position="3848"/>
        <end position="3877"/>
    </location>
</feature>
<feature type="compositionally biased region" description="Basic and acidic residues" evidence="6">
    <location>
        <begin position="4306"/>
        <end position="4315"/>
    </location>
</feature>
<comment type="catalytic activity">
    <reaction evidence="1">
        <text>All bonds known to be hydrolyzed by this endopeptidase have arginine in P1 and an acidic residue in P4. P6 is often occupied by an acidic residue or by a hydroxy-amino-acid residue, the phosphorylation of which enhances cleavage.</text>
        <dbReference type="EC" id="3.4.22.49"/>
    </reaction>
</comment>
<evidence type="ECO:0000256" key="3">
    <source>
        <dbReference type="ARBA" id="ARBA00022801"/>
    </source>
</evidence>
<dbReference type="Proteomes" id="UP000219799">
    <property type="component" value="Chromosome 14"/>
</dbReference>
<dbReference type="EC" id="3.4.22.49" evidence="2"/>
<reference evidence="9 10" key="1">
    <citation type="submission" date="2016-06" db="EMBL/GenBank/DDBJ databases">
        <authorList>
            <consortium name="Pathogen Informatics"/>
        </authorList>
    </citation>
    <scope>NUCLEOTIDE SEQUENCE [LARGE SCALE GENOMIC DNA]</scope>
    <source>
        <strain evidence="9">PmlGA01</strain>
    </source>
</reference>
<feature type="transmembrane region" description="Helical" evidence="7">
    <location>
        <begin position="1863"/>
        <end position="1880"/>
    </location>
</feature>
<feature type="transmembrane region" description="Helical" evidence="7">
    <location>
        <begin position="2012"/>
        <end position="2031"/>
    </location>
</feature>
<feature type="region of interest" description="Disordered" evidence="6">
    <location>
        <begin position="4554"/>
        <end position="4574"/>
    </location>
</feature>
<feature type="region of interest" description="Disordered" evidence="6">
    <location>
        <begin position="4278"/>
        <end position="4320"/>
    </location>
</feature>
<feature type="compositionally biased region" description="Low complexity" evidence="6">
    <location>
        <begin position="4006"/>
        <end position="4022"/>
    </location>
</feature>
<sequence length="5161" mass="616121">MKKESKNIYNKLDNVVYSVLRSIDLECKNVGEKVNEKVYGKFFELFYKENYLEKLNYNDLIKTHKDRNTHKYLFYMFEFLLNKITLTRNIKYIAGNNSKYFSLTLKCGNFKSGNNINSILGLNVFSISSSYNMFLNFMKDLFKIAFYDFNIFFPFLNALNIEHFFVYFHIFEILFYLDIIENKNKLDNQRRETIIVSIDQCSKNLAYFNSHEQTEDIGNKIDTLNNDCIFLNNNKNNKKILWSIMFDELRKIFLIDTKNLNYTLKILKYSFSFFLFEEKFTLKNNVSSEHFINKTEYNFSFISTIYLKELLKFSNTFINNLMNTNRTLSDDVVFKSISYIFYLLSKLICNENNKLDKKFILLNNENNLSLISLITHIFKYFKKVYIDKNAIDEMLKKKKMEKDNNKNSACKLKYSFVLLEKVYQKIQECLYIILTIDEYIEKNTKENLMNINRNFSNHISDNYKNNFSYSYDIYICVIIKINKINMFYSNLEIIKILSEKDKSIFRKYIYTINKNNENLVCFFSYLLNIDYKENDNDLILKKFLSNLKEKKNYKSEKLIKLMKPYHSPLKYIILKNEIREDDVKKTSLKKTTTVISSSERGSNDTPFSDVFECKNFIAQNRNIYKLENSLEGNKEHPWEESNKDVNDEKVSNEDRGDEQESDEQESDEQEGDEQESDEQESDEQESDEQESDEQDKSEEDDREHRNQLHIPPRNIINGNVKENFESRSKKFSNRKTRKKTDMPLFENSVFRISKGNLKRINIDFKNVCNNIILSIKRCIIISESVITHFTNHEEYEVNFNIYVCKSLFINFLKLCFLNISLFSYICIKLNYDDILKEMYETNLIILSYNILDKYVSFVLDQDVSKLNKHKNILHFSTEKVNKKEKKYSKSAGAGSSCVNSFLHIDDIYEILRHQDIKSSNCFFISGKNEFIETLYLNTFLIIINVISVWEMYLEIPTEVLNKMKYTFFELFYNTTIKIIKFIKKDSAFFFLLNILKFIYIKFVNLPFNPINIHTTIKLYDFYEFLINDNYENFQNEEEQNFNSENLYLSSISPLKFLYNNTTDIYDNGESFRKFDNSNVEHSEPRSVGFFNDSNELSINKQKRVSMGGLLPVFLNNESGKKRKTNMDYTSYNVLRNEHISNSTIKKNSVLLHKDNSFSDISKTIKYDLCEDVNTTPRHNYDDVVRTPAKEVEVYSKNKKEENFRNTYLSNYYIPHIDLLFIIIDLEVFYYFEKKKYKKIIITVENVLHCIMNKCDYNTKEYLRSSISYIYNYYQQVNMRNSKINIQSCTVIRHIFNLYIKSKVFYLNKKIKKKLLHYKNYYTSDDLLKSNYHKLYNGFFNSDKWKFFFYYTSSKSIMEEEKNRKKWKKKKKKRVRIIDNLLEIHINTLLFLILFEYLSKYVTKNFIFFFRFLFFMFNSLSIDILSLVNSSNHLEFFNIFNFIYSTYNPDGHGEISQKLRSVIFKRGHSLNEKNSELSPYKLKGLGEKSKNINKQIIILDIDEMLVTYIQLNFIFCRSCCFFIFFKNVCSQKYEIILKENITNNYFEKFKNNRDFFDFFEFKNEEKQAENIFNIKEENIQTGKENPEHTKCVNKEKLVDSFVEISEDDKSDSTSSSNLSESSFTLIEYTDYSNNLDYVFLEFIIEEIEDMDIDHFYKNILKNCYYVIKVEMLYHYIYNNVETLKRFSYLNNVYYLYKLYFHIFVWTDNKNFTKENELMVTKRMDDNNCLNENKDLFDIFSLNNIMKEKFCSKYIKLMDHEGNFFMDLDTCRTEEPISLRKSNEGKNDICNSQNNKSWENKSSSKENAYFICDIYNFKLKFYHPIITEKNIFNKGRKKNIFSSLLIFNKNYLMNLKQKYIKMTKYMHKYIISVYYIILYFYFDEYVIKCNKLTFYYILCTFQKKVHILNSKLCNRVPSHCFDITRTNEIIEKSQKKKNISDNPSFAIYTENHLRRNIFVIFEILNSIYNKNHGNIFRNSNFVDELVIKIDIKIIGYLSEIYKIAFLYKMHNHCMHILVLCIMFLSIFWSVYIFNEKYECDIKSSVSGELEEGDNRQKENIKEKAKEYEKNKLDENVEFFSRNSINMKEQNKRCTYIRKENKGAKNINKREGKYECTHKYRRTFILNNVYNKIVSNMSENNIKEIYNDLHNYMQTLIICISLFYLTFLCTEKVHKDIHNILFLNCANKLYLYYIDFFEYIKKFCEEYCTDKLYLSTFFFDNFHLDLINLKFQAHSKARIYKKELQKKRKNYTPTTDSNIVTNQMTSMCKSTSDIMRCCKDGTFSESAKLVRKIIHTNNNNYNCYTPISTCAAYVDNQKYEGNNILLEERIDIKFSYLFYYEEKALKECIKNLSVIEKKFESNYKHFFKNNICLYFNIIKYLYKKKTKYLGLLLFANSYIISIVTLIKFTVVKYFTYYNVSSDFFSLKFEHPLYEFDMDMITKVKKTNDEKENFEINNKAILMNLENIFCNMFLNKDIFYYIKFINMYYKKISKILYKVNNFLLSYYYLKKNIIFICDLIHFPEIIHNYSLLANIILTSGKERIELLTQEEMFFEKLNNDLDIYEKKNGEEKVECKNNNADTTVIKNINDFKTYEEEDFLNIDYVKTPLNTYLTKRHIYEYKNLLTRFFSYLNFLIRNPDAMTILPTKYIKEIFYIYSLIIFKKKQAHHFYNSGKGQKKSKEETDLCENKNDNNNNHNINHNNHNINHNNHNNNNNNNVSKTKECKNDNIVCIKKTAISGEEFKETISLESSISLNNNKEENNQRCSSEINDFENESLRCFNSCNKKKEKTFFNFFLEKLFLINNVDTDMFNISLDDEQDITSIIKSYVMSDIKSLNVINFQNEYYNFNNFIRFGESANNDDDDGDDKSVQNISRMKSNSKIEDQTNELKNRRSILNLHACAFKVNDISVLNYLYLNYDFEKNIIYTENYINNRLFKYNCKRMNSYFIRVVLYYINLVFLKIKNIFCDDCIYTIKKQQFLNSSANDCSRNIFFILFLKLFYFFNFSKQIVSEICINYFPGNKDYRTYLYMLSKNKQKENNSKTSVPSNHDGNTNRSINTYYQKNNNAKNYNNGTTTNLDKIIFLHFVEIFLYPTKNCSYFEVLTVCYEFLTNMKDAKNKVNRKKHKEKLYGFLISIMVGKQSRNIENNDISSSGNSVNSSGISSNSNNNIGDGTVYYFQTVLIYLSLLLYNTCKKSFTHEMRKVAQFFLDFIFFFIENIKNNLIILQIIESYLNDVHSENENNVNTDNRCDNGKEIKYFYLLKFYFRKLLSLLYLYTDELIFYTIKNNIDQEISQKKYYRKNVNRNLNIGIICNYEYISHMNLSEFCFYWDYAIVSMSHDKSDLYISRCYKNFLLVLIQIIKNIQENNGPGNGKHLLDEAINSKSKEESFFSNGEEKISSLNNDEQKYNYFYEQIGNFFDILNNQQADQQIVDPNDNPYFIEDNNLMVSSNNNLYHSIKDIQEYFKANMYDEFHTRSDNNKYNKYGSMFHNNSTLKEKEGYEYEHDNGCIVDGTSNYEKCGEKKKENKTIHDNIENEKSKKTKKKLYNISGENIFFTFDVNNVFSVYNIHNTPNSVNISNVSNVLNDKIENNEEYTRSNLKVLYFFSCLYKNACKCINKKRFEYFHVDKIHLNIEKFSFKEKWNYIKKLEKILKQYQHMIKIMCEILHKSKNVDRSKSNLKIFIDLWWNNRYTLEQHLKILNLDISNILGFSIHKLISVPLISLNVSRKFLLHPTTNCVEEKKTRKNLLNEENSPIDSNCIYNTISLVNNQKDYLKTNFDIFVVLYYYSNMLNIISWINKWRNFFLHLKYWDEINFINVLITLTVFSIVMKNCNVQITHVKKKYLASNPILKKDNSSKKSNSEEMDNLNDHNSEKRKTQRNSIHINKTVVTSYLPFINKDIETILTLDKKLQKRKSTNDAYFENANANININEGATWEENITLDVSKNLRSNISQDRQKKNRNSNCIYSYNYNEIEEFKNAGGESSIDKSYRIIVPKAKEKQKYSYYTTNNRGNDKNSNGNSSENKYNMKRSRRKTINIINDNPDNFVDEDYNKSSVYEETRRKDEKKINSTVYEYLSSMKDECFENSEKKYENKLRKNRKRVTVEGTLILNDLKKERVKKMDEDKDGEKIYKENNYLKYLDLRKKCDRGSLKCSFLKLRMYLYNILIDIFENNEVLPEDIFNIFNNITHSFATDILKCNLLEDDLDKERYIYVRNVEQHRTRKNPIIIYLHSNLNRLPFENLEPLKDSYIVRGVHKIVTAYLYERLLRKIKNEEAQKDRELFSKMGEQVKEEETEDEEEEEEEEEVEKEEVKEEHVSDDYDNESDNMLQNEYIKNEYSEKWKIDMCKNKEQNIYTSNKNSVYNPLELKDKKNKNTDVVIDSIEYRSHVPPKENLKDNNICFSKKNKNMFYEIFSNSTNKISKKDNTKNCHLYNNSEKSKTSDMNYEKCKLIYSIDNCNTKERETRKTLYFDEREKSGNSRYVRVKDLECKKEALVKGRYSLINTIEEKKQMKEDHVEIAKTVKSEIQIKDVKQTHEKEKRRKYRRKSVRIEHSFLNPFNRSNYNNNNHKNERYSNNDKKNSNVLLFNEYNLGVQDKIYKKNEKKGVYNTLKVRDKHKWGTHTAIRRSCIKDKDVPSYSSSSPSPSSASSNSSVELVQKEEELRRIFMNARKSMNIHNIMSICGKDEFNFFNSKKKRKKSVSESEAHIDEEKMFLSSIVEPCKKERKRRSYSADPEHLSKLSKIKYIKYIPYYIKSSRLIDPRKSKIFFVINPNGDLKRTEDATYPFIYFKNKEKYKYKNWNGYFGKVPCEMALLKHLCNDDLYLYCGHQGGEQYIKKEIIQNAFLRCNYEFVEEKRDGKKHNSNKKGNIRSVSKHEKGKEKNRSLLLLENKNKKRRRRRYSCVIDSNKCIMDKRMKRKTVGDLIGVYDRSNVSTSNDTSIYTHNETDEDSPLSDNNNYGINCCVFLIGCSSGLVSSHGFDLDVWGTPYDYIVGGCIFIFGNLWNVTDGEVDGFTQNFFWKWTQPNSSSLFYSCSNYYNNVQMKNVLKISFSFFTKLLKECCSVQDNEDVQNEVSDNKNILIDVGDNFVTLDLHTYTYLKQNNFFYKYFQQFYNCKIILNKNLFNINQNRKYIWLSMTEALAEAKQFCRLPNTTGSAVVIYGLPV</sequence>
<dbReference type="GO" id="GO:0072686">
    <property type="term" value="C:mitotic spindle"/>
    <property type="evidence" value="ECO:0007669"/>
    <property type="project" value="TreeGrafter"/>
</dbReference>
<proteinExistence type="predicted"/>
<dbReference type="GO" id="GO:0005737">
    <property type="term" value="C:cytoplasm"/>
    <property type="evidence" value="ECO:0007669"/>
    <property type="project" value="TreeGrafter"/>
</dbReference>
<feature type="compositionally biased region" description="Acidic residues" evidence="6">
    <location>
        <begin position="655"/>
        <end position="701"/>
    </location>
</feature>
<feature type="compositionally biased region" description="Basic and acidic residues" evidence="6">
    <location>
        <begin position="4870"/>
        <end position="4880"/>
    </location>
</feature>
<feature type="coiled-coil region" evidence="5">
    <location>
        <begin position="2048"/>
        <end position="2075"/>
    </location>
</feature>
<feature type="compositionally biased region" description="Low complexity" evidence="6">
    <location>
        <begin position="4632"/>
        <end position="4649"/>
    </location>
</feature>
<evidence type="ECO:0000256" key="5">
    <source>
        <dbReference type="SAM" id="Coils"/>
    </source>
</evidence>
<name>A0A1C3L2M0_PLAMA</name>
<feature type="transmembrane region" description="Helical" evidence="7">
    <location>
        <begin position="1376"/>
        <end position="1394"/>
    </location>
</feature>
<feature type="compositionally biased region" description="Low complexity" evidence="6">
    <location>
        <begin position="2689"/>
        <end position="2712"/>
    </location>
</feature>
<protein>
    <recommendedName>
        <fullName evidence="2">separase</fullName>
        <ecNumber evidence="2">3.4.22.49</ecNumber>
    </recommendedName>
</protein>
<feature type="compositionally biased region" description="Acidic residues" evidence="6">
    <location>
        <begin position="4289"/>
        <end position="4305"/>
    </location>
</feature>
<evidence type="ECO:0000256" key="6">
    <source>
        <dbReference type="SAM" id="MobiDB-lite"/>
    </source>
</evidence>
<dbReference type="GO" id="GO:0004197">
    <property type="term" value="F:cysteine-type endopeptidase activity"/>
    <property type="evidence" value="ECO:0007669"/>
    <property type="project" value="InterPro"/>
</dbReference>
<dbReference type="GO" id="GO:0051307">
    <property type="term" value="P:meiotic chromosome separation"/>
    <property type="evidence" value="ECO:0007669"/>
    <property type="project" value="TreeGrafter"/>
</dbReference>
<feature type="region of interest" description="Disordered" evidence="6">
    <location>
        <begin position="3034"/>
        <end position="3053"/>
    </location>
</feature>
<keyword evidence="5" id="KW-0175">Coiled coil</keyword>
<keyword evidence="3" id="KW-0378">Hydrolase</keyword>
<accession>A0A1C3L2M0</accession>
<feature type="compositionally biased region" description="Basic residues" evidence="6">
    <location>
        <begin position="4855"/>
        <end position="4865"/>
    </location>
</feature>
<evidence type="ECO:0000256" key="1">
    <source>
        <dbReference type="ARBA" id="ARBA00000451"/>
    </source>
</evidence>
<dbReference type="VEuPathDB" id="PlasmoDB:PmUG01_14046700"/>
<dbReference type="PROSITE" id="PS51700">
    <property type="entry name" value="SEPARIN"/>
    <property type="match status" value="1"/>
</dbReference>
<evidence type="ECO:0000256" key="2">
    <source>
        <dbReference type="ARBA" id="ARBA00012489"/>
    </source>
</evidence>
<feature type="compositionally biased region" description="Low complexity" evidence="6">
    <location>
        <begin position="4554"/>
        <end position="4564"/>
    </location>
</feature>
<keyword evidence="7" id="KW-1133">Transmembrane helix</keyword>
<evidence type="ECO:0000256" key="4">
    <source>
        <dbReference type="ARBA" id="ARBA00022829"/>
    </source>
</evidence>
<dbReference type="InterPro" id="IPR030397">
    <property type="entry name" value="SEPARIN_core_dom"/>
</dbReference>
<feature type="region of interest" description="Disordered" evidence="6">
    <location>
        <begin position="2669"/>
        <end position="2712"/>
    </location>
</feature>
<feature type="domain" description="Peptidase C50" evidence="8">
    <location>
        <begin position="4760"/>
        <end position="4857"/>
    </location>
</feature>
<feature type="region of interest" description="Disordered" evidence="6">
    <location>
        <begin position="632"/>
        <end position="737"/>
    </location>
</feature>
<dbReference type="EMBL" id="LT594502">
    <property type="protein sequence ID" value="SBT80814.1"/>
    <property type="molecule type" value="Genomic_DNA"/>
</dbReference>
<feature type="region of interest" description="Disordered" evidence="6">
    <location>
        <begin position="4629"/>
        <end position="4652"/>
    </location>
</feature>
<evidence type="ECO:0000256" key="7">
    <source>
        <dbReference type="SAM" id="Phobius"/>
    </source>
</evidence>
<feature type="compositionally biased region" description="Basic and acidic residues" evidence="6">
    <location>
        <begin position="4278"/>
        <end position="4288"/>
    </location>
</feature>
<dbReference type="PANTHER" id="PTHR12792">
    <property type="entry name" value="EXTRA SPINDLE POLES 1-RELATED"/>
    <property type="match status" value="1"/>
</dbReference>
<dbReference type="GO" id="GO:0005634">
    <property type="term" value="C:nucleus"/>
    <property type="evidence" value="ECO:0007669"/>
    <property type="project" value="InterPro"/>
</dbReference>
<evidence type="ECO:0000259" key="8">
    <source>
        <dbReference type="PROSITE" id="PS51700"/>
    </source>
</evidence>
<keyword evidence="4" id="KW-0159">Chromosome partition</keyword>